<organism evidence="2 3">
    <name type="scientific">Sphingobacterium athyrii</name>
    <dbReference type="NCBI Taxonomy" id="2152717"/>
    <lineage>
        <taxon>Bacteria</taxon>
        <taxon>Pseudomonadati</taxon>
        <taxon>Bacteroidota</taxon>
        <taxon>Sphingobacteriia</taxon>
        <taxon>Sphingobacteriales</taxon>
        <taxon>Sphingobacteriaceae</taxon>
        <taxon>Sphingobacterium</taxon>
    </lineage>
</organism>
<name>A0A363NKG4_9SPHI</name>
<dbReference type="CDD" id="cd00158">
    <property type="entry name" value="RHOD"/>
    <property type="match status" value="1"/>
</dbReference>
<dbReference type="SMART" id="SM00450">
    <property type="entry name" value="RHOD"/>
    <property type="match status" value="2"/>
</dbReference>
<evidence type="ECO:0000313" key="2">
    <source>
        <dbReference type="EMBL" id="PUV21309.1"/>
    </source>
</evidence>
<dbReference type="InterPro" id="IPR050229">
    <property type="entry name" value="GlpE_sulfurtransferase"/>
</dbReference>
<dbReference type="RefSeq" id="WP_108636999.1">
    <property type="nucleotide sequence ID" value="NZ_QCXX01000011.1"/>
</dbReference>
<dbReference type="PROSITE" id="PS50206">
    <property type="entry name" value="RHODANESE_3"/>
    <property type="match status" value="2"/>
</dbReference>
<dbReference type="EMBL" id="QCXX01000011">
    <property type="protein sequence ID" value="PUV21309.1"/>
    <property type="molecule type" value="Genomic_DNA"/>
</dbReference>
<dbReference type="AlphaFoldDB" id="A0A363NKG4"/>
<feature type="domain" description="Rhodanese" evidence="1">
    <location>
        <begin position="155"/>
        <end position="240"/>
    </location>
</feature>
<dbReference type="Gene3D" id="3.40.250.10">
    <property type="entry name" value="Rhodanese-like domain"/>
    <property type="match status" value="2"/>
</dbReference>
<comment type="caution">
    <text evidence="2">The sequence shown here is derived from an EMBL/GenBank/DDBJ whole genome shotgun (WGS) entry which is preliminary data.</text>
</comment>
<reference evidence="2 3" key="1">
    <citation type="submission" date="2018-04" db="EMBL/GenBank/DDBJ databases">
        <title>Sphingobacterium sp. M46 Genome.</title>
        <authorList>
            <person name="Cheng J."/>
            <person name="Li Y."/>
        </authorList>
    </citation>
    <scope>NUCLEOTIDE SEQUENCE [LARGE SCALE GENOMIC DNA]</scope>
    <source>
        <strain evidence="2 3">M46</strain>
    </source>
</reference>
<evidence type="ECO:0000313" key="3">
    <source>
        <dbReference type="Proteomes" id="UP000250831"/>
    </source>
</evidence>
<dbReference type="InterPro" id="IPR036873">
    <property type="entry name" value="Rhodanese-like_dom_sf"/>
</dbReference>
<evidence type="ECO:0000259" key="1">
    <source>
        <dbReference type="PROSITE" id="PS50206"/>
    </source>
</evidence>
<gene>
    <name evidence="2" type="ORF">DCO56_28135</name>
</gene>
<protein>
    <recommendedName>
        <fullName evidence="1">Rhodanese domain-containing protein</fullName>
    </recommendedName>
</protein>
<dbReference type="Proteomes" id="UP000250831">
    <property type="component" value="Unassembled WGS sequence"/>
</dbReference>
<dbReference type="OrthoDB" id="9784009at2"/>
<sequence length="242" mass="26615">MNKVLITTIIWGILTCSSVLPAQTKSHLGQEVPQSTVTGLPVLSLKQFKKLRAQGDVVVLDTRSADEFLKGFIPGAITIGFKGPFDTFLAEVIPNRNQKLLLVIEQEDHTAVGERLVQLGYTAAIGVLDGGMERWKERETVDSVVNLTAQKFGERSDPGHIVDVRTEKEFDKGHIDNAMNIPLSDFANFGNTLKKDGTQLYVHCQSGYRSAVAVSILRAKGFKNVCNIQGGYKALKDEIKEN</sequence>
<dbReference type="PANTHER" id="PTHR43031">
    <property type="entry name" value="FAD-DEPENDENT OXIDOREDUCTASE"/>
    <property type="match status" value="1"/>
</dbReference>
<dbReference type="SUPFAM" id="SSF52821">
    <property type="entry name" value="Rhodanese/Cell cycle control phosphatase"/>
    <property type="match status" value="2"/>
</dbReference>
<dbReference type="Pfam" id="PF00581">
    <property type="entry name" value="Rhodanese"/>
    <property type="match status" value="2"/>
</dbReference>
<accession>A0A363NKG4</accession>
<dbReference type="PANTHER" id="PTHR43031:SF1">
    <property type="entry name" value="PYRIDINE NUCLEOTIDE-DISULPHIDE OXIDOREDUCTASE"/>
    <property type="match status" value="1"/>
</dbReference>
<proteinExistence type="predicted"/>
<dbReference type="InterPro" id="IPR001763">
    <property type="entry name" value="Rhodanese-like_dom"/>
</dbReference>
<keyword evidence="3" id="KW-1185">Reference proteome</keyword>
<feature type="domain" description="Rhodanese" evidence="1">
    <location>
        <begin position="53"/>
        <end position="140"/>
    </location>
</feature>